<dbReference type="InterPro" id="IPR035965">
    <property type="entry name" value="PAS-like_dom_sf"/>
</dbReference>
<gene>
    <name evidence="13" type="ORF">SAMN05216361_0716</name>
</gene>
<dbReference type="InterPro" id="IPR051310">
    <property type="entry name" value="MCP_chemotaxis"/>
</dbReference>
<feature type="domain" description="HAMP" evidence="12">
    <location>
        <begin position="384"/>
        <end position="425"/>
    </location>
</feature>
<dbReference type="SUPFAM" id="SSF55785">
    <property type="entry name" value="PYP-like sensor domain (PAS domain)"/>
    <property type="match status" value="3"/>
</dbReference>
<feature type="domain" description="PAC" evidence="10">
    <location>
        <begin position="210"/>
        <end position="262"/>
    </location>
</feature>
<evidence type="ECO:0000259" key="11">
    <source>
        <dbReference type="PROSITE" id="PS50192"/>
    </source>
</evidence>
<dbReference type="Proteomes" id="UP000184520">
    <property type="component" value="Unassembled WGS sequence"/>
</dbReference>
<evidence type="ECO:0000259" key="12">
    <source>
        <dbReference type="PROSITE" id="PS50885"/>
    </source>
</evidence>
<dbReference type="CDD" id="cd11386">
    <property type="entry name" value="MCP_signal"/>
    <property type="match status" value="1"/>
</dbReference>
<dbReference type="PROSITE" id="PS50885">
    <property type="entry name" value="HAMP"/>
    <property type="match status" value="1"/>
</dbReference>
<dbReference type="GO" id="GO:0006935">
    <property type="term" value="P:chemotaxis"/>
    <property type="evidence" value="ECO:0007669"/>
    <property type="project" value="InterPro"/>
</dbReference>
<dbReference type="NCBIfam" id="TIGR00229">
    <property type="entry name" value="sensory_box"/>
    <property type="match status" value="2"/>
</dbReference>
<keyword evidence="6" id="KW-0175">Coiled coil</keyword>
<dbReference type="InterPro" id="IPR004089">
    <property type="entry name" value="MCPsignal_dom"/>
</dbReference>
<feature type="region of interest" description="Disordered" evidence="7">
    <location>
        <begin position="683"/>
        <end position="723"/>
    </location>
</feature>
<evidence type="ECO:0000259" key="9">
    <source>
        <dbReference type="PROSITE" id="PS50112"/>
    </source>
</evidence>
<evidence type="ECO:0000256" key="5">
    <source>
        <dbReference type="PROSITE-ProRule" id="PRU00284"/>
    </source>
</evidence>
<evidence type="ECO:0000259" key="8">
    <source>
        <dbReference type="PROSITE" id="PS50111"/>
    </source>
</evidence>
<protein>
    <submittedName>
        <fullName evidence="13">Methyl-accepting chemotaxis protein</fullName>
    </submittedName>
</protein>
<keyword evidence="14" id="KW-1185">Reference proteome</keyword>
<dbReference type="InterPro" id="IPR013655">
    <property type="entry name" value="PAS_fold_3"/>
</dbReference>
<dbReference type="Gene3D" id="3.30.450.20">
    <property type="entry name" value="PAS domain"/>
    <property type="match status" value="3"/>
</dbReference>
<feature type="domain" description="T-SNARE coiled-coil homology" evidence="11">
    <location>
        <begin position="589"/>
        <end position="651"/>
    </location>
</feature>
<dbReference type="GO" id="GO:0005886">
    <property type="term" value="C:plasma membrane"/>
    <property type="evidence" value="ECO:0007669"/>
    <property type="project" value="TreeGrafter"/>
</dbReference>
<feature type="domain" description="PAS" evidence="9">
    <location>
        <begin position="158"/>
        <end position="190"/>
    </location>
</feature>
<dbReference type="InterPro" id="IPR000700">
    <property type="entry name" value="PAS-assoc_C"/>
</dbReference>
<evidence type="ECO:0000256" key="3">
    <source>
        <dbReference type="ARBA" id="ARBA00023224"/>
    </source>
</evidence>
<dbReference type="GO" id="GO:0007165">
    <property type="term" value="P:signal transduction"/>
    <property type="evidence" value="ECO:0007669"/>
    <property type="project" value="UniProtKB-KW"/>
</dbReference>
<dbReference type="OrthoDB" id="9765776at2"/>
<reference evidence="14" key="1">
    <citation type="submission" date="2016-11" db="EMBL/GenBank/DDBJ databases">
        <authorList>
            <person name="Varghese N."/>
            <person name="Submissions S."/>
        </authorList>
    </citation>
    <scope>NUCLEOTIDE SEQUENCE [LARGE SCALE GENOMIC DNA]</scope>
    <source>
        <strain evidence="14">CGMCC 1.8995</strain>
    </source>
</reference>
<dbReference type="CDD" id="cd06225">
    <property type="entry name" value="HAMP"/>
    <property type="match status" value="1"/>
</dbReference>
<name>A0A1M5F7K9_9ALTE</name>
<dbReference type="FunFam" id="1.10.287.950:FF:000001">
    <property type="entry name" value="Methyl-accepting chemotaxis sensory transducer"/>
    <property type="match status" value="1"/>
</dbReference>
<dbReference type="RefSeq" id="WP_073317849.1">
    <property type="nucleotide sequence ID" value="NZ_FQWD01000001.1"/>
</dbReference>
<evidence type="ECO:0000256" key="2">
    <source>
        <dbReference type="ARBA" id="ARBA00022481"/>
    </source>
</evidence>
<dbReference type="CDD" id="cd00130">
    <property type="entry name" value="PAS"/>
    <property type="match status" value="2"/>
</dbReference>
<dbReference type="InterPro" id="IPR000014">
    <property type="entry name" value="PAS"/>
</dbReference>
<proteinExistence type="inferred from homology"/>
<evidence type="ECO:0000256" key="6">
    <source>
        <dbReference type="SAM" id="Coils"/>
    </source>
</evidence>
<feature type="compositionally biased region" description="Pro residues" evidence="7">
    <location>
        <begin position="683"/>
        <end position="694"/>
    </location>
</feature>
<dbReference type="PANTHER" id="PTHR43531">
    <property type="entry name" value="PROTEIN ICFG"/>
    <property type="match status" value="1"/>
</dbReference>
<dbReference type="PANTHER" id="PTHR43531:SF14">
    <property type="entry name" value="METHYL-ACCEPTING CHEMOTAXIS PROTEIN I-RELATED"/>
    <property type="match status" value="1"/>
</dbReference>
<comment type="subcellular location">
    <subcellularLocation>
        <location evidence="1">Membrane</location>
    </subcellularLocation>
</comment>
<dbReference type="GO" id="GO:0004888">
    <property type="term" value="F:transmembrane signaling receptor activity"/>
    <property type="evidence" value="ECO:0007669"/>
    <property type="project" value="InterPro"/>
</dbReference>
<feature type="domain" description="PAC" evidence="10">
    <location>
        <begin position="332"/>
        <end position="384"/>
    </location>
</feature>
<evidence type="ECO:0000313" key="14">
    <source>
        <dbReference type="Proteomes" id="UP000184520"/>
    </source>
</evidence>
<evidence type="ECO:0000256" key="1">
    <source>
        <dbReference type="ARBA" id="ARBA00004370"/>
    </source>
</evidence>
<dbReference type="Gene3D" id="1.10.287.950">
    <property type="entry name" value="Methyl-accepting chemotaxis protein"/>
    <property type="match status" value="1"/>
</dbReference>
<feature type="domain" description="Methyl-accepting transducer" evidence="8">
    <location>
        <begin position="430"/>
        <end position="659"/>
    </location>
</feature>
<dbReference type="Pfam" id="PF08447">
    <property type="entry name" value="PAS_3"/>
    <property type="match status" value="2"/>
</dbReference>
<dbReference type="AlphaFoldDB" id="A0A1M5F7K9"/>
<dbReference type="PROSITE" id="PS50113">
    <property type="entry name" value="PAC"/>
    <property type="match status" value="2"/>
</dbReference>
<keyword evidence="2" id="KW-0488">Methylation</keyword>
<dbReference type="SMART" id="SM00283">
    <property type="entry name" value="MA"/>
    <property type="match status" value="1"/>
</dbReference>
<dbReference type="InterPro" id="IPR003660">
    <property type="entry name" value="HAMP_dom"/>
</dbReference>
<dbReference type="InterPro" id="IPR001610">
    <property type="entry name" value="PAC"/>
</dbReference>
<dbReference type="SUPFAM" id="SSF58104">
    <property type="entry name" value="Methyl-accepting chemotaxis protein (MCP) signaling domain"/>
    <property type="match status" value="1"/>
</dbReference>
<evidence type="ECO:0000256" key="7">
    <source>
        <dbReference type="SAM" id="MobiDB-lite"/>
    </source>
</evidence>
<comment type="similarity">
    <text evidence="4">Belongs to the methyl-accepting chemotaxis (MCP) protein family.</text>
</comment>
<dbReference type="EMBL" id="FQWD01000001">
    <property type="protein sequence ID" value="SHF87563.1"/>
    <property type="molecule type" value="Genomic_DNA"/>
</dbReference>
<dbReference type="Pfam" id="PF00015">
    <property type="entry name" value="MCPsignal"/>
    <property type="match status" value="1"/>
</dbReference>
<organism evidence="13 14">
    <name type="scientific">Marisediminitalea aggregata</name>
    <dbReference type="NCBI Taxonomy" id="634436"/>
    <lineage>
        <taxon>Bacteria</taxon>
        <taxon>Pseudomonadati</taxon>
        <taxon>Pseudomonadota</taxon>
        <taxon>Gammaproteobacteria</taxon>
        <taxon>Alteromonadales</taxon>
        <taxon>Alteromonadaceae</taxon>
        <taxon>Marisediminitalea</taxon>
    </lineage>
</organism>
<dbReference type="InterPro" id="IPR000727">
    <property type="entry name" value="T_SNARE_dom"/>
</dbReference>
<keyword evidence="3 5" id="KW-0807">Transducer</keyword>
<dbReference type="PROSITE" id="PS50192">
    <property type="entry name" value="T_SNARE"/>
    <property type="match status" value="1"/>
</dbReference>
<evidence type="ECO:0000259" key="10">
    <source>
        <dbReference type="PROSITE" id="PS50113"/>
    </source>
</evidence>
<feature type="coiled-coil region" evidence="6">
    <location>
        <begin position="630"/>
        <end position="657"/>
    </location>
</feature>
<feature type="compositionally biased region" description="Low complexity" evidence="7">
    <location>
        <begin position="695"/>
        <end position="708"/>
    </location>
</feature>
<sequence length="723" mass="78876">MNLRELFGGSSTPEPKAPAFYEIALDAITSGVMVADKNRNIIYANPAVYNLLKHYEEEIRTVLPHFSADNLVGQNIDQFHKNPGHQRRILAELTAPMESSIVVGDVNFDLKLTPLLDAQGNADGAIVEWVDKTEFNLSSNKLAALDRSQGVIEFRPTGEIVSANDNFLTLMGYDLSEIAGKHHRMFVAPDYAQSPEYKDFWAKLAKGEFESGEYLRYDKAGNEVWIQASYNPVTASNGKVTRVVKYAVDITAEKMKNAYFSGQIDAINQSQAVIEFEPSGKILQANDNFLNTVGYTLKEIQGKHHSMFVDPAQRSSSEYRLFWEQLAEGQFQSGEFHRIGNGGKEVWIQATYNPIFDHNGRVFKVVKYATDITGRKMAVNDICEIMLSLSKGNLTSKLEREYEGEFKQLAESVNEFVSNLTNIIHEIRSGSETINNASAEIAKGNTDLSTRTEQQASSLEETASSMEELTSTVQLNADNAKQANGLASEASRVAIDGGKLIEQVVGTMADINQSAKKIEDIIGVIDGIAFQTNILALNAAVEAARAGEQGRGFAVVASEVRTLAQRSANAAKDIKDLISDSVTKVESGNELVNESGKTMQEIVTAIQRVNDIMSEIASASAEQASGIDEINKAVTQMDEMTQQNAALVEEAAAAAESMSSQASQLISRVNFFELGHVQEIAPAPPMAPATPPAKPKVSAKALAAAPKKSLQASHPDDDEWESF</sequence>
<dbReference type="SMART" id="SM00086">
    <property type="entry name" value="PAC"/>
    <property type="match status" value="2"/>
</dbReference>
<dbReference type="Pfam" id="PF13188">
    <property type="entry name" value="PAS_8"/>
    <property type="match status" value="1"/>
</dbReference>
<dbReference type="PROSITE" id="PS50111">
    <property type="entry name" value="CHEMOTAXIS_TRANSDUC_2"/>
    <property type="match status" value="1"/>
</dbReference>
<evidence type="ECO:0000256" key="4">
    <source>
        <dbReference type="ARBA" id="ARBA00029447"/>
    </source>
</evidence>
<evidence type="ECO:0000313" key="13">
    <source>
        <dbReference type="EMBL" id="SHF87563.1"/>
    </source>
</evidence>
<dbReference type="SMART" id="SM00091">
    <property type="entry name" value="PAS"/>
    <property type="match status" value="3"/>
</dbReference>
<dbReference type="InterPro" id="IPR004090">
    <property type="entry name" value="Chemotax_Me-accpt_rcpt"/>
</dbReference>
<dbReference type="STRING" id="634436.SAMN05216361_0716"/>
<dbReference type="PRINTS" id="PR00260">
    <property type="entry name" value="CHEMTRNSDUCR"/>
</dbReference>
<accession>A0A1M5F7K9</accession>
<feature type="domain" description="PAS" evidence="9">
    <location>
        <begin position="17"/>
        <end position="59"/>
    </location>
</feature>
<dbReference type="PROSITE" id="PS50112">
    <property type="entry name" value="PAS"/>
    <property type="match status" value="2"/>
</dbReference>